<comment type="caution">
    <text evidence="1">The sequence shown here is derived from an EMBL/GenBank/DDBJ whole genome shotgun (WGS) entry which is preliminary data.</text>
</comment>
<sequence>MGAAIWSSSLQEMRRFPLPLFLRFFENHGLLDIRDRPQWYVVPGGSREYVRALLAEGSAIALDLRLNAPVQQVERHPAGVILRLASGEAHFDQ</sequence>
<proteinExistence type="predicted"/>
<dbReference type="InterPro" id="IPR036188">
    <property type="entry name" value="FAD/NAD-bd_sf"/>
</dbReference>
<name>A0A927HIP8_KLEPN</name>
<protein>
    <submittedName>
        <fullName evidence="1">Uncharacterized protein</fullName>
    </submittedName>
</protein>
<gene>
    <name evidence="1" type="ORF">IE991_04130</name>
</gene>
<accession>A0A927HIP8</accession>
<dbReference type="AlphaFoldDB" id="A0A927HIP8"/>
<dbReference type="EMBL" id="JACXTI010000002">
    <property type="protein sequence ID" value="MBD3700660.1"/>
    <property type="molecule type" value="Genomic_DNA"/>
</dbReference>
<dbReference type="Proteomes" id="UP000631473">
    <property type="component" value="Unassembled WGS sequence"/>
</dbReference>
<organism evidence="1 2">
    <name type="scientific">Klebsiella pneumoniae</name>
    <dbReference type="NCBI Taxonomy" id="573"/>
    <lineage>
        <taxon>Bacteria</taxon>
        <taxon>Pseudomonadati</taxon>
        <taxon>Pseudomonadota</taxon>
        <taxon>Gammaproteobacteria</taxon>
        <taxon>Enterobacterales</taxon>
        <taxon>Enterobacteriaceae</taxon>
        <taxon>Klebsiella/Raoultella group</taxon>
        <taxon>Klebsiella</taxon>
        <taxon>Klebsiella pneumoniae complex</taxon>
    </lineage>
</organism>
<dbReference type="SUPFAM" id="SSF51905">
    <property type="entry name" value="FAD/NAD(P)-binding domain"/>
    <property type="match status" value="1"/>
</dbReference>
<evidence type="ECO:0000313" key="2">
    <source>
        <dbReference type="Proteomes" id="UP000631473"/>
    </source>
</evidence>
<reference evidence="1" key="1">
    <citation type="submission" date="2020-07" db="EMBL/GenBank/DDBJ databases">
        <title>Clinical and genomic characterization of carbapenemase-producing Enterobacterales causing secondary infections during the COVID-19 crisis at a New York City hospital.</title>
        <authorList>
            <person name="Gomez-Simmonds A."/>
            <person name="Annavajhala M.K."/>
            <person name="Uhlemann A.-C."/>
        </authorList>
    </citation>
    <scope>NUCLEOTIDE SEQUENCE</scope>
    <source>
        <strain evidence="1">NK1597</strain>
    </source>
</reference>
<evidence type="ECO:0000313" key="1">
    <source>
        <dbReference type="EMBL" id="MBD3700660.1"/>
    </source>
</evidence>